<dbReference type="HOGENOM" id="CLU_1618033_0_0_7"/>
<evidence type="ECO:0000256" key="1">
    <source>
        <dbReference type="SAM" id="Coils"/>
    </source>
</evidence>
<proteinExistence type="predicted"/>
<organism evidence="5 7">
    <name type="scientific">Stigmatella aurantiaca (strain DW4/3-1)</name>
    <dbReference type="NCBI Taxonomy" id="378806"/>
    <lineage>
        <taxon>Bacteria</taxon>
        <taxon>Pseudomonadati</taxon>
        <taxon>Myxococcota</taxon>
        <taxon>Myxococcia</taxon>
        <taxon>Myxococcales</taxon>
        <taxon>Cystobacterineae</taxon>
        <taxon>Archangiaceae</taxon>
        <taxon>Stigmatella</taxon>
    </lineage>
</organism>
<dbReference type="EMBL" id="AAMD01000113">
    <property type="protein sequence ID" value="EAU64534.1"/>
    <property type="molecule type" value="Genomic_DNA"/>
</dbReference>
<dbReference type="Pfam" id="PF13007">
    <property type="entry name" value="LZ_Tnp_IS66"/>
    <property type="match status" value="1"/>
</dbReference>
<gene>
    <name evidence="4" type="ordered locus">STAUR_5983</name>
    <name evidence="5" type="ORF">STIAU_1113</name>
</gene>
<evidence type="ECO:0000313" key="5">
    <source>
        <dbReference type="EMBL" id="EAU64534.1"/>
    </source>
</evidence>
<dbReference type="STRING" id="378806.STAUR_5983"/>
<feature type="domain" description="Transposase TnpC homeodomain" evidence="3">
    <location>
        <begin position="49"/>
        <end position="120"/>
    </location>
</feature>
<evidence type="ECO:0000313" key="7">
    <source>
        <dbReference type="Proteomes" id="UP000032702"/>
    </source>
</evidence>
<keyword evidence="1" id="KW-0175">Coiled coil</keyword>
<dbReference type="OrthoDB" id="10011479at2"/>
<sequence>MHESTDATQARIAELEVALLAERAALAAERQRSAQLEQERDVLKASHERLRLELELLKRRLFVAKAERVDTRQLELEFAQKLRALEEVADTLGMASGEVSGGVGKKKKRKPKGRRDLKSLPLEEKRVEITDPVFDALVAQGKAERIGFEESCKLAWQRGGMRRP</sequence>
<evidence type="ECO:0000256" key="2">
    <source>
        <dbReference type="SAM" id="MobiDB-lite"/>
    </source>
</evidence>
<feature type="region of interest" description="Disordered" evidence="2">
    <location>
        <begin position="95"/>
        <end position="121"/>
    </location>
</feature>
<keyword evidence="6" id="KW-1185">Reference proteome</keyword>
<dbReference type="AlphaFoldDB" id="Q08VL3"/>
<dbReference type="Proteomes" id="UP000001351">
    <property type="component" value="Chromosome"/>
</dbReference>
<evidence type="ECO:0000313" key="4">
    <source>
        <dbReference type="EMBL" id="ADO73743.1"/>
    </source>
</evidence>
<reference evidence="5 7" key="1">
    <citation type="submission" date="2006-04" db="EMBL/GenBank/DDBJ databases">
        <authorList>
            <person name="Nierman W.C."/>
        </authorList>
    </citation>
    <scope>NUCLEOTIDE SEQUENCE [LARGE SCALE GENOMIC DNA]</scope>
    <source>
        <strain evidence="5 7">DW4/3-1</strain>
    </source>
</reference>
<dbReference type="RefSeq" id="WP_002616446.1">
    <property type="nucleotide sequence ID" value="NC_014623.1"/>
</dbReference>
<accession>Q08VL3</accession>
<feature type="compositionally biased region" description="Basic residues" evidence="2">
    <location>
        <begin position="104"/>
        <end position="113"/>
    </location>
</feature>
<protein>
    <submittedName>
        <fullName evidence="4">Conserved uncharacterized protein</fullName>
    </submittedName>
</protein>
<feature type="coiled-coil region" evidence="1">
    <location>
        <begin position="19"/>
        <end position="67"/>
    </location>
</feature>
<dbReference type="Proteomes" id="UP000032702">
    <property type="component" value="Unassembled WGS sequence"/>
</dbReference>
<dbReference type="InterPro" id="IPR024463">
    <property type="entry name" value="Transposase_TnpC_homeodom"/>
</dbReference>
<dbReference type="PATRIC" id="fig|378806.16.peg.3492"/>
<name>Q08VL3_STIAD</name>
<dbReference type="KEGG" id="sur:STAUR_5983"/>
<evidence type="ECO:0000259" key="3">
    <source>
        <dbReference type="Pfam" id="PF13007"/>
    </source>
</evidence>
<dbReference type="EMBL" id="CP002271">
    <property type="protein sequence ID" value="ADO73743.1"/>
    <property type="molecule type" value="Genomic_DNA"/>
</dbReference>
<reference evidence="4 6" key="2">
    <citation type="journal article" date="2011" name="Mol. Biol. Evol.">
        <title>Comparative genomic analysis of fruiting body formation in Myxococcales.</title>
        <authorList>
            <person name="Huntley S."/>
            <person name="Hamann N."/>
            <person name="Wegener-Feldbrugge S."/>
            <person name="Treuner-Lange A."/>
            <person name="Kube M."/>
            <person name="Reinhardt R."/>
            <person name="Klages S."/>
            <person name="Muller R."/>
            <person name="Ronning C.M."/>
            <person name="Nierman W.C."/>
            <person name="Sogaard-Andersen L."/>
        </authorList>
    </citation>
    <scope>NUCLEOTIDE SEQUENCE [LARGE SCALE GENOMIC DNA]</scope>
    <source>
        <strain evidence="4 6">DW4/3-1</strain>
    </source>
</reference>
<evidence type="ECO:0000313" key="6">
    <source>
        <dbReference type="Proteomes" id="UP000001351"/>
    </source>
</evidence>